<accession>A0A6T6JZI1</accession>
<evidence type="ECO:0008006" key="9">
    <source>
        <dbReference type="Google" id="ProtNLM"/>
    </source>
</evidence>
<evidence type="ECO:0000313" key="7">
    <source>
        <dbReference type="EMBL" id="CAD8390159.1"/>
    </source>
</evidence>
<dbReference type="GO" id="GO:0005736">
    <property type="term" value="C:RNA polymerase I complex"/>
    <property type="evidence" value="ECO:0007669"/>
    <property type="project" value="TreeGrafter"/>
</dbReference>
<dbReference type="InterPro" id="IPR000783">
    <property type="entry name" value="RNA_pol_subH/Rpb5_C"/>
</dbReference>
<sequence length="212" mass="24523">MDGSRLLDQEIRRLFRVRKTLHEMLVDRGYIVVSDDLKTTLEEFSQRFHDAGFARESLTLLKQKRDDPADQIYVFFSQGTEGPKVSVKSLKDTIARMERDGVHRAIMIMSEGLTPSASDAISKLDRYRIEPFLENELLVNITRHVLVPKHEMLSTAEKKALLKRYKLKESQLPRVQQRDPVSRYYGLSPGDVVRITRPSETAGRYVTYRLVV</sequence>
<dbReference type="PANTHER" id="PTHR10535">
    <property type="entry name" value="DNA-DIRECTED RNA POLYMERASES I, II, AND III SUBUNIT RPABC1"/>
    <property type="match status" value="1"/>
</dbReference>
<dbReference type="InterPro" id="IPR014381">
    <property type="entry name" value="Arch_Rpo5/euc_Rpb5"/>
</dbReference>
<evidence type="ECO:0000259" key="5">
    <source>
        <dbReference type="Pfam" id="PF01191"/>
    </source>
</evidence>
<gene>
    <name evidence="7" type="ORF">RMAR0315_LOCUS434</name>
    <name evidence="8" type="ORF">RMAR0315_LOCUS435</name>
</gene>
<dbReference type="AlphaFoldDB" id="A0A6T6JZI1"/>
<dbReference type="Pfam" id="PF01191">
    <property type="entry name" value="RNA_pol_Rpb5_C"/>
    <property type="match status" value="1"/>
</dbReference>
<evidence type="ECO:0000259" key="6">
    <source>
        <dbReference type="Pfam" id="PF03871"/>
    </source>
</evidence>
<name>A0A6T6JZI1_9RHOD</name>
<dbReference type="InterPro" id="IPR005571">
    <property type="entry name" value="RNA_pol_Rpb5_N"/>
</dbReference>
<evidence type="ECO:0000256" key="1">
    <source>
        <dbReference type="ARBA" id="ARBA00004123"/>
    </source>
</evidence>
<dbReference type="Pfam" id="PF03871">
    <property type="entry name" value="RNA_pol_Rpb5_N"/>
    <property type="match status" value="1"/>
</dbReference>
<evidence type="ECO:0000256" key="3">
    <source>
        <dbReference type="ARBA" id="ARBA00023242"/>
    </source>
</evidence>
<dbReference type="GO" id="GO:0006366">
    <property type="term" value="P:transcription by RNA polymerase II"/>
    <property type="evidence" value="ECO:0007669"/>
    <property type="project" value="TreeGrafter"/>
</dbReference>
<evidence type="ECO:0000256" key="4">
    <source>
        <dbReference type="ARBA" id="ARBA00025765"/>
    </source>
</evidence>
<keyword evidence="2" id="KW-0804">Transcription</keyword>
<feature type="domain" description="RNA polymerase Rpb5 N-terminal" evidence="6">
    <location>
        <begin position="8"/>
        <end position="97"/>
    </location>
</feature>
<dbReference type="GO" id="GO:0003677">
    <property type="term" value="F:DNA binding"/>
    <property type="evidence" value="ECO:0007669"/>
    <property type="project" value="InterPro"/>
</dbReference>
<comment type="subcellular location">
    <subcellularLocation>
        <location evidence="1">Nucleus</location>
    </subcellularLocation>
</comment>
<dbReference type="EMBL" id="HBEK01000767">
    <property type="protein sequence ID" value="CAD8390159.1"/>
    <property type="molecule type" value="Transcribed_RNA"/>
</dbReference>
<dbReference type="PIRSF" id="PIRSF000747">
    <property type="entry name" value="RPB5"/>
    <property type="match status" value="1"/>
</dbReference>
<reference evidence="7" key="1">
    <citation type="submission" date="2021-01" db="EMBL/GenBank/DDBJ databases">
        <authorList>
            <person name="Corre E."/>
            <person name="Pelletier E."/>
            <person name="Niang G."/>
            <person name="Scheremetjew M."/>
            <person name="Finn R."/>
            <person name="Kale V."/>
            <person name="Holt S."/>
            <person name="Cochrane G."/>
            <person name="Meng A."/>
            <person name="Brown T."/>
            <person name="Cohen L."/>
        </authorList>
    </citation>
    <scope>NUCLEOTIDE SEQUENCE</scope>
    <source>
        <strain evidence="7">UTEX LB 2760</strain>
    </source>
</reference>
<dbReference type="FunFam" id="3.90.940.20:FF:000001">
    <property type="entry name" value="DNA-directed RNA polymerases I, II, and III subunit RPABC1"/>
    <property type="match status" value="1"/>
</dbReference>
<proteinExistence type="inferred from homology"/>
<keyword evidence="3" id="KW-0539">Nucleus</keyword>
<dbReference type="Gene3D" id="3.40.1340.10">
    <property type="entry name" value="RNA polymerase, Rpb5, N-terminal domain"/>
    <property type="match status" value="1"/>
</dbReference>
<dbReference type="Gene3D" id="3.90.940.20">
    <property type="entry name" value="RPB5-like RNA polymerase subunit"/>
    <property type="match status" value="1"/>
</dbReference>
<dbReference type="NCBIfam" id="NF007129">
    <property type="entry name" value="PRK09570.1"/>
    <property type="match status" value="1"/>
</dbReference>
<organism evidence="7">
    <name type="scientific">Rhodosorus marinus</name>
    <dbReference type="NCBI Taxonomy" id="101924"/>
    <lineage>
        <taxon>Eukaryota</taxon>
        <taxon>Rhodophyta</taxon>
        <taxon>Stylonematophyceae</taxon>
        <taxon>Stylonematales</taxon>
        <taxon>Stylonemataceae</taxon>
        <taxon>Rhodosorus</taxon>
    </lineage>
</organism>
<comment type="similarity">
    <text evidence="4">Belongs to the archaeal Rpo5/eukaryotic RPB5 RNA polymerase subunit family.</text>
</comment>
<dbReference type="GO" id="GO:0005665">
    <property type="term" value="C:RNA polymerase II, core complex"/>
    <property type="evidence" value="ECO:0007669"/>
    <property type="project" value="TreeGrafter"/>
</dbReference>
<dbReference type="EMBL" id="HBEK01000768">
    <property type="protein sequence ID" value="CAD8390161.1"/>
    <property type="molecule type" value="Transcribed_RNA"/>
</dbReference>
<dbReference type="InterPro" id="IPR020608">
    <property type="entry name" value="RNA_pol_subH/Rpb5_CS"/>
</dbReference>
<dbReference type="GO" id="GO:0005666">
    <property type="term" value="C:RNA polymerase III complex"/>
    <property type="evidence" value="ECO:0007669"/>
    <property type="project" value="TreeGrafter"/>
</dbReference>
<dbReference type="PANTHER" id="PTHR10535:SF0">
    <property type="entry name" value="DNA-DIRECTED RNA POLYMERASES I, II, AND III SUBUNIT RPABC1"/>
    <property type="match status" value="1"/>
</dbReference>
<dbReference type="SUPFAM" id="SSF55287">
    <property type="entry name" value="RPB5-like RNA polymerase subunit"/>
    <property type="match status" value="1"/>
</dbReference>
<dbReference type="HAMAP" id="MF_00025">
    <property type="entry name" value="RNApol_Rpo5_RPB5"/>
    <property type="match status" value="1"/>
</dbReference>
<evidence type="ECO:0000313" key="8">
    <source>
        <dbReference type="EMBL" id="CAD8390161.1"/>
    </source>
</evidence>
<dbReference type="GO" id="GO:0006362">
    <property type="term" value="P:transcription elongation by RNA polymerase I"/>
    <property type="evidence" value="ECO:0007669"/>
    <property type="project" value="TreeGrafter"/>
</dbReference>
<protein>
    <recommendedName>
        <fullName evidence="9">DNA-directed RNA polymerases I, II, and III subunit RPABC1</fullName>
    </recommendedName>
</protein>
<feature type="domain" description="RNA polymerase subunit H/Rpb5 C-terminal" evidence="5">
    <location>
        <begin position="139"/>
        <end position="211"/>
    </location>
</feature>
<dbReference type="InterPro" id="IPR036710">
    <property type="entry name" value="RNA_pol_Rpb5_N_sf"/>
</dbReference>
<dbReference type="GO" id="GO:0003899">
    <property type="term" value="F:DNA-directed RNA polymerase activity"/>
    <property type="evidence" value="ECO:0007669"/>
    <property type="project" value="InterPro"/>
</dbReference>
<evidence type="ECO:0000256" key="2">
    <source>
        <dbReference type="ARBA" id="ARBA00023163"/>
    </source>
</evidence>
<dbReference type="GO" id="GO:0042797">
    <property type="term" value="P:tRNA transcription by RNA polymerase III"/>
    <property type="evidence" value="ECO:0007669"/>
    <property type="project" value="TreeGrafter"/>
</dbReference>
<dbReference type="FunFam" id="3.40.1340.10:FF:000001">
    <property type="entry name" value="DNA-directed RNA polymerases I, II, and III subunit RPABC1"/>
    <property type="match status" value="1"/>
</dbReference>
<dbReference type="InterPro" id="IPR035913">
    <property type="entry name" value="RPB5-like_sf"/>
</dbReference>
<dbReference type="PROSITE" id="PS01110">
    <property type="entry name" value="RNA_POL_H_23KD"/>
    <property type="match status" value="1"/>
</dbReference>
<dbReference type="SUPFAM" id="SSF53036">
    <property type="entry name" value="Eukaryotic RPB5 N-terminal domain"/>
    <property type="match status" value="1"/>
</dbReference>